<protein>
    <submittedName>
        <fullName evidence="2">Uncharacterized protein</fullName>
    </submittedName>
</protein>
<evidence type="ECO:0000256" key="1">
    <source>
        <dbReference type="SAM" id="MobiDB-lite"/>
    </source>
</evidence>
<gene>
    <name evidence="2" type="ORF">ECRASSUSDP1_LOCUS29201</name>
</gene>
<organism evidence="2 3">
    <name type="scientific">Euplotes crassus</name>
    <dbReference type="NCBI Taxonomy" id="5936"/>
    <lineage>
        <taxon>Eukaryota</taxon>
        <taxon>Sar</taxon>
        <taxon>Alveolata</taxon>
        <taxon>Ciliophora</taxon>
        <taxon>Intramacronucleata</taxon>
        <taxon>Spirotrichea</taxon>
        <taxon>Hypotrichia</taxon>
        <taxon>Euplotida</taxon>
        <taxon>Euplotidae</taxon>
        <taxon>Moneuplotes</taxon>
    </lineage>
</organism>
<dbReference type="AlphaFoldDB" id="A0AAD1Y9E6"/>
<feature type="region of interest" description="Disordered" evidence="1">
    <location>
        <begin position="1"/>
        <end position="28"/>
    </location>
</feature>
<dbReference type="Proteomes" id="UP001295684">
    <property type="component" value="Unassembled WGS sequence"/>
</dbReference>
<evidence type="ECO:0000313" key="2">
    <source>
        <dbReference type="EMBL" id="CAI2387568.1"/>
    </source>
</evidence>
<dbReference type="EMBL" id="CAMPGE010030067">
    <property type="protein sequence ID" value="CAI2387568.1"/>
    <property type="molecule type" value="Genomic_DNA"/>
</dbReference>
<comment type="caution">
    <text evidence="2">The sequence shown here is derived from an EMBL/GenBank/DDBJ whole genome shotgun (WGS) entry which is preliminary data.</text>
</comment>
<proteinExistence type="predicted"/>
<evidence type="ECO:0000313" key="3">
    <source>
        <dbReference type="Proteomes" id="UP001295684"/>
    </source>
</evidence>
<reference evidence="2" key="1">
    <citation type="submission" date="2023-07" db="EMBL/GenBank/DDBJ databases">
        <authorList>
            <consortium name="AG Swart"/>
            <person name="Singh M."/>
            <person name="Singh A."/>
            <person name="Seah K."/>
            <person name="Emmerich C."/>
        </authorList>
    </citation>
    <scope>NUCLEOTIDE SEQUENCE</scope>
    <source>
        <strain evidence="2">DP1</strain>
    </source>
</reference>
<sequence>MREASSQGTKQPKVKRGRGRPRKYQDPDMYTRNIRMDTNDKAIIRAVRKEFIEFFRLFCVKSGFYNYENLSNDPLYIRSMKFEMSDDKFNEAMQEFVPFILQQDTTETVCLTDETLENMNKFLTVFVDFYKGPTITFPGSNKLMKDEMRSLFYSYSHRKFEAFLAVPEMRFVLHKVLNPGYIDTLISKNTTLKENEDIYNKCAEMILEKVEKHSRRSQE</sequence>
<name>A0AAD1Y9E6_EUPCR</name>
<keyword evidence="3" id="KW-1185">Reference proteome</keyword>
<accession>A0AAD1Y9E6</accession>
<feature type="compositionally biased region" description="Basic residues" evidence="1">
    <location>
        <begin position="12"/>
        <end position="22"/>
    </location>
</feature>